<proteinExistence type="predicted"/>
<evidence type="ECO:0000313" key="6">
    <source>
        <dbReference type="Proteomes" id="UP000199320"/>
    </source>
</evidence>
<name>A0A1G6YV09_9EURY</name>
<dbReference type="AlphaFoldDB" id="A0A1G6YV09"/>
<dbReference type="STRING" id="392421.SAMN04488694_1453"/>
<reference evidence="6 8" key="2">
    <citation type="submission" date="2016-10" db="EMBL/GenBank/DDBJ databases">
        <authorList>
            <person name="Varghese N."/>
            <person name="Submissions S."/>
        </authorList>
    </citation>
    <scope>NUCLEOTIDE SEQUENCE [LARGE SCALE GENOMIC DNA]</scope>
    <source>
        <strain evidence="4 8">CDM_1</strain>
        <strain evidence="6">CDM_6</strain>
    </source>
</reference>
<dbReference type="EMBL" id="FOIC01000045">
    <property type="protein sequence ID" value="SEU10137.1"/>
    <property type="molecule type" value="Genomic_DNA"/>
</dbReference>
<dbReference type="EMBL" id="FMZP01000076">
    <property type="protein sequence ID" value="SDD94354.1"/>
    <property type="molecule type" value="Genomic_DNA"/>
</dbReference>
<feature type="domain" description="DUF7847" evidence="2">
    <location>
        <begin position="1"/>
        <end position="258"/>
    </location>
</feature>
<keyword evidence="1" id="KW-0812">Transmembrane</keyword>
<dbReference type="InterPro" id="IPR057169">
    <property type="entry name" value="DUF7847"/>
</dbReference>
<feature type="transmembrane region" description="Helical" evidence="1">
    <location>
        <begin position="93"/>
        <end position="126"/>
    </location>
</feature>
<dbReference type="Proteomes" id="UP000291097">
    <property type="component" value="Unassembled WGS sequence"/>
</dbReference>
<evidence type="ECO:0000313" key="5">
    <source>
        <dbReference type="EMBL" id="SEU10137.1"/>
    </source>
</evidence>
<reference evidence="3 7" key="3">
    <citation type="submission" date="2019-02" db="EMBL/GenBank/DDBJ databases">
        <title>Genomic Encyclopedia of Archaeal and Bacterial Type Strains, Phase II (KMG-II): from individual species to whole genera.</title>
        <authorList>
            <person name="Goeker M."/>
        </authorList>
    </citation>
    <scope>NUCLEOTIDE SEQUENCE [LARGE SCALE GENOMIC DNA]</scope>
    <source>
        <strain evidence="3 7">DSM 18328</strain>
    </source>
</reference>
<accession>A0A1G6YV09</accession>
<evidence type="ECO:0000259" key="2">
    <source>
        <dbReference type="Pfam" id="PF25231"/>
    </source>
</evidence>
<keyword evidence="6" id="KW-1185">Reference proteome</keyword>
<evidence type="ECO:0000313" key="3">
    <source>
        <dbReference type="EMBL" id="RZV06481.1"/>
    </source>
</evidence>
<dbReference type="EMBL" id="SHMP01000007">
    <property type="protein sequence ID" value="RZV06481.1"/>
    <property type="molecule type" value="Genomic_DNA"/>
</dbReference>
<evidence type="ECO:0000313" key="4">
    <source>
        <dbReference type="EMBL" id="SDD94354.1"/>
    </source>
</evidence>
<evidence type="ECO:0000313" key="8">
    <source>
        <dbReference type="Proteomes" id="UP000324021"/>
    </source>
</evidence>
<feature type="transmembrane region" description="Helical" evidence="1">
    <location>
        <begin position="51"/>
        <end position="72"/>
    </location>
</feature>
<keyword evidence="1" id="KW-0472">Membrane</keyword>
<dbReference type="Pfam" id="PF25231">
    <property type="entry name" value="DUF7847"/>
    <property type="match status" value="1"/>
</dbReference>
<protein>
    <recommendedName>
        <fullName evidence="2">DUF7847 domain-containing protein</fullName>
    </recommendedName>
</protein>
<sequence length="269" mass="28627">MVLVSAFKDGFAALRTNPILLVAGLLVGAGSQLQYVEHLNESPLLSVGAPLAWLIVFPFVLGGFIETARAAIEGTNTSATQFVTAARTHYFRLLLGTVLFVLIVLGTAIGLGLIGFVLGIGLIPLAAIHEMAAFAAGVGSLLVWLLSVLVVIMFVQFYDAAIVIEDQSVTDSFRRSIALVRSNLKSVTGFSLVWVILLNAFSIPEYLLQLTLTETGPADVLPIDLGVPIAVLLPIGIVLSAVGFAYIYTVYTAYYLRLIADSPISTVSE</sequence>
<dbReference type="RefSeq" id="WP_092935794.1">
    <property type="nucleotide sequence ID" value="NZ_FMZP01000076.1"/>
</dbReference>
<evidence type="ECO:0000313" key="7">
    <source>
        <dbReference type="Proteomes" id="UP000291097"/>
    </source>
</evidence>
<feature type="transmembrane region" description="Helical" evidence="1">
    <location>
        <begin position="227"/>
        <end position="248"/>
    </location>
</feature>
<dbReference type="Proteomes" id="UP000324021">
    <property type="component" value="Unassembled WGS sequence"/>
</dbReference>
<feature type="transmembrane region" description="Helical" evidence="1">
    <location>
        <begin position="12"/>
        <end position="31"/>
    </location>
</feature>
<evidence type="ECO:0000256" key="1">
    <source>
        <dbReference type="SAM" id="Phobius"/>
    </source>
</evidence>
<keyword evidence="1" id="KW-1133">Transmembrane helix</keyword>
<gene>
    <name evidence="3" type="ORF">BDK88_3489</name>
    <name evidence="5" type="ORF">SAMN04488694_1453</name>
    <name evidence="4" type="ORF">SAMN05192552_10762</name>
</gene>
<reference evidence="5" key="1">
    <citation type="submission" date="2016-10" db="EMBL/GenBank/DDBJ databases">
        <authorList>
            <person name="de Groot N.N."/>
        </authorList>
    </citation>
    <scope>NUCLEOTIDE SEQUENCE [LARGE SCALE GENOMIC DNA]</scope>
    <source>
        <strain evidence="5">CDM_6</strain>
    </source>
</reference>
<dbReference type="Proteomes" id="UP000199320">
    <property type="component" value="Unassembled WGS sequence"/>
</dbReference>
<feature type="transmembrane region" description="Helical" evidence="1">
    <location>
        <begin position="132"/>
        <end position="155"/>
    </location>
</feature>
<dbReference type="OrthoDB" id="241125at2157"/>
<feature type="transmembrane region" description="Helical" evidence="1">
    <location>
        <begin position="184"/>
        <end position="207"/>
    </location>
</feature>
<organism evidence="4 8">
    <name type="scientific">Natrinema hispanicum</name>
    <dbReference type="NCBI Taxonomy" id="392421"/>
    <lineage>
        <taxon>Archaea</taxon>
        <taxon>Methanobacteriati</taxon>
        <taxon>Methanobacteriota</taxon>
        <taxon>Stenosarchaea group</taxon>
        <taxon>Halobacteria</taxon>
        <taxon>Halobacteriales</taxon>
        <taxon>Natrialbaceae</taxon>
        <taxon>Natrinema</taxon>
    </lineage>
</organism>